<proteinExistence type="evidence at transcript level"/>
<reference evidence="1" key="1">
    <citation type="journal article" date="1999" name="Methods Enzymol.">
        <title>High-efficiency full-length cDNA cloning.</title>
        <authorList>
            <person name="Carninci P."/>
            <person name="Hayashizaki Y."/>
        </authorList>
    </citation>
    <scope>NUCLEOTIDE SEQUENCE</scope>
    <source>
        <strain evidence="1">C57BL/6J</strain>
        <tissue evidence="1">Medulla oblongata</tissue>
    </source>
</reference>
<accession>Q8CCZ2</accession>
<reference evidence="1" key="8">
    <citation type="journal article" date="2005" name="Science">
        <title>Antisense Transcription in the Mammalian Transcriptome.</title>
        <authorList>
            <consortium name="RIKEN Genome Exploration Research Group and Genome Science Group (Genome Network Project Core Group) and the FANTOM Consortium"/>
        </authorList>
    </citation>
    <scope>NUCLEOTIDE SEQUENCE</scope>
    <source>
        <strain evidence="1">C57BL/6J</strain>
        <tissue evidence="1">Medulla oblongata</tissue>
    </source>
</reference>
<evidence type="ECO:0000313" key="2">
    <source>
        <dbReference type="MGI" id="MGI:2139365"/>
    </source>
</evidence>
<sequence>MCLQAEAAECLPVRTGVQEHTCHLGSVTLGHEGQGLGGREAMSPPILSSVLAPHPLACLWTDAGTASRTATLETIYSSEAPRACNPGKIFSTCCLCGMYKGMNGILLL</sequence>
<reference evidence="1" key="2">
    <citation type="journal article" date="2000" name="Genome Res.">
        <title>Normalization and subtraction of cap-trapper-selected cDNAs to prepare full-length cDNA libraries for rapid discovery of new genes.</title>
        <authorList>
            <person name="Carninci P."/>
            <person name="Shibata Y."/>
            <person name="Hayatsu N."/>
            <person name="Sugahara Y."/>
            <person name="Shibata K."/>
            <person name="Itoh M."/>
            <person name="Konno H."/>
            <person name="Okazaki Y."/>
            <person name="Muramatsu M."/>
            <person name="Hayashizaki Y."/>
        </authorList>
    </citation>
    <scope>NUCLEOTIDE SEQUENCE</scope>
    <source>
        <strain evidence="1">C57BL/6J</strain>
        <tissue evidence="1">Medulla oblongata</tissue>
    </source>
</reference>
<dbReference type="AGR" id="MGI:2139365"/>
<reference evidence="1" key="3">
    <citation type="journal article" date="2000" name="Genome Res.">
        <title>RIKEN integrated sequence analysis (RISA) system--384-format sequencing pipeline with 384 multicapillary sequencer.</title>
        <authorList>
            <person name="Shibata K."/>
            <person name="Itoh M."/>
            <person name="Aizawa K."/>
            <person name="Nagaoka S."/>
            <person name="Sasaki N."/>
            <person name="Carninci P."/>
            <person name="Konno H."/>
            <person name="Akiyama J."/>
            <person name="Nishi K."/>
            <person name="Kitsunai T."/>
            <person name="Tashiro H."/>
            <person name="Itoh M."/>
            <person name="Sumi N."/>
            <person name="Ishii Y."/>
            <person name="Nakamura S."/>
            <person name="Hazama M."/>
            <person name="Nishine T."/>
            <person name="Harada A."/>
            <person name="Yamamoto R."/>
            <person name="Matsumoto H."/>
            <person name="Sakaguchi S."/>
            <person name="Ikegami T."/>
            <person name="Kashiwagi K."/>
            <person name="Fujiwake S."/>
            <person name="Inoue K."/>
            <person name="Togawa Y."/>
            <person name="Izawa M."/>
            <person name="Ohara E."/>
            <person name="Watahiki M."/>
            <person name="Yoneda Y."/>
            <person name="Ishikawa T."/>
            <person name="Ozawa K."/>
            <person name="Tanaka T."/>
            <person name="Matsuura S."/>
            <person name="Kawai J."/>
            <person name="Okazaki Y."/>
            <person name="Muramatsu M."/>
            <person name="Inoue Y."/>
            <person name="Kira A."/>
            <person name="Hayashizaki Y."/>
        </authorList>
    </citation>
    <scope>NUCLEOTIDE SEQUENCE</scope>
    <source>
        <strain evidence="1">C57BL/6J</strain>
        <tissue evidence="1">Medulla oblongata</tissue>
    </source>
</reference>
<reference evidence="1" key="6">
    <citation type="journal article" date="2002" name="Nature">
        <title>Analysis of the mouse transcriptome based on functional annotation of 60,770 full-length cDNAs.</title>
        <authorList>
            <consortium name="The FANTOM Consortium and the RIKEN Genome Exploration Research Group Phase I and II Team"/>
        </authorList>
    </citation>
    <scope>NUCLEOTIDE SEQUENCE</scope>
    <source>
        <strain evidence="1">C57BL/6J</strain>
        <tissue evidence="1">Medulla oblongata</tissue>
    </source>
</reference>
<reference evidence="1" key="7">
    <citation type="journal article" date="2005" name="Science">
        <title>The Transcriptional Landscape of the Mammalian Genome.</title>
        <authorList>
            <consortium name="The FANTOM Consortium"/>
            <consortium name="Riken Genome Exploration Research Group and Genome Science Group (Genome Network Project Core Group)"/>
        </authorList>
    </citation>
    <scope>NUCLEOTIDE SEQUENCE</scope>
    <source>
        <strain evidence="1">C57BL/6J</strain>
        <tissue evidence="1">Medulla oblongata</tissue>
    </source>
</reference>
<evidence type="ECO:0000313" key="1">
    <source>
        <dbReference type="EMBL" id="BAC27584.1"/>
    </source>
</evidence>
<protein>
    <submittedName>
        <fullName evidence="1">Uncharacterized protein</fullName>
    </submittedName>
</protein>
<name>Q8CCZ2_MOUSE</name>
<dbReference type="EMBL" id="AK031869">
    <property type="protein sequence ID" value="BAC27584.1"/>
    <property type="molecule type" value="mRNA"/>
</dbReference>
<dbReference type="AlphaFoldDB" id="Q8CCZ2"/>
<dbReference type="MGI" id="MGI:2139365">
    <property type="gene designation" value="Abtb2"/>
</dbReference>
<reference evidence="1" key="5">
    <citation type="submission" date="2001-07" db="EMBL/GenBank/DDBJ databases">
        <authorList>
            <person name="Adachi J."/>
            <person name="Aizawa K."/>
            <person name="Akimura T."/>
            <person name="Arakawa T."/>
            <person name="Bono H."/>
            <person name="Carninci P."/>
            <person name="Fukuda S."/>
            <person name="Furuno M."/>
            <person name="Hanagaki T."/>
            <person name="Hara A."/>
            <person name="Hashizume W."/>
            <person name="Hayashida K."/>
            <person name="Hayatsu N."/>
            <person name="Hiramoto K."/>
            <person name="Hiraoka T."/>
            <person name="Hirozane T."/>
            <person name="Hori F."/>
            <person name="Imotani K."/>
            <person name="Ishii Y."/>
            <person name="Itoh M."/>
            <person name="Kagawa I."/>
            <person name="Kasukawa T."/>
            <person name="Katoh H."/>
            <person name="Kawai J."/>
            <person name="Kojima Y."/>
            <person name="Kondo S."/>
            <person name="Konno H."/>
            <person name="Kouda M."/>
            <person name="Koya S."/>
            <person name="Kurihara C."/>
            <person name="Matsuyama T."/>
            <person name="Miyazaki A."/>
            <person name="Murata M."/>
            <person name="Nakamura M."/>
            <person name="Nishi K."/>
            <person name="Nomura K."/>
            <person name="Numazaki R."/>
            <person name="Ohno M."/>
            <person name="Ohsato N."/>
            <person name="Okazaki Y."/>
            <person name="Saito R."/>
            <person name="Saitoh H."/>
            <person name="Sakai C."/>
            <person name="Sakai K."/>
            <person name="Sakazume N."/>
            <person name="Sano H."/>
            <person name="Sasaki D."/>
            <person name="Shibata K."/>
            <person name="Shinagawa A."/>
            <person name="Shiraki T."/>
            <person name="Sogabe Y."/>
            <person name="Tagami M."/>
            <person name="Tagawa A."/>
            <person name="Takahashi F."/>
            <person name="Takaku-Akahira S."/>
            <person name="Takeda Y."/>
            <person name="Tanaka T."/>
            <person name="Tomaru A."/>
            <person name="Toya T."/>
            <person name="Yasunishi A."/>
            <person name="Muramatsu M."/>
            <person name="Hayashizaki Y."/>
        </authorList>
    </citation>
    <scope>NUCLEOTIDE SEQUENCE</scope>
    <source>
        <strain evidence="1">C57BL/6J</strain>
        <tissue evidence="1">Medulla oblongata</tissue>
    </source>
</reference>
<reference evidence="1" key="4">
    <citation type="journal article" date="2001" name="Nature">
        <title>Functional annotation of a full-length mouse cDNA collection.</title>
        <authorList>
            <consortium name="The RIKEN Genome Exploration Research Group Phase II Team and the FANTOM Consortium"/>
        </authorList>
    </citation>
    <scope>NUCLEOTIDE SEQUENCE</scope>
    <source>
        <strain evidence="1">C57BL/6J</strain>
        <tissue evidence="1">Medulla oblongata</tissue>
    </source>
</reference>
<gene>
    <name evidence="2" type="primary">Abtb2</name>
    <name evidence="2" type="synonym">AW539457</name>
</gene>
<organism evidence="1">
    <name type="scientific">Mus musculus</name>
    <name type="common">Mouse</name>
    <dbReference type="NCBI Taxonomy" id="10090"/>
    <lineage>
        <taxon>Eukaryota</taxon>
        <taxon>Metazoa</taxon>
        <taxon>Chordata</taxon>
        <taxon>Craniata</taxon>
        <taxon>Vertebrata</taxon>
        <taxon>Euteleostomi</taxon>
        <taxon>Mammalia</taxon>
        <taxon>Eutheria</taxon>
        <taxon>Euarchontoglires</taxon>
        <taxon>Glires</taxon>
        <taxon>Rodentia</taxon>
        <taxon>Myomorpha</taxon>
        <taxon>Muroidea</taxon>
        <taxon>Muridae</taxon>
        <taxon>Murinae</taxon>
        <taxon>Mus</taxon>
        <taxon>Mus</taxon>
    </lineage>
</organism>